<proteinExistence type="predicted"/>
<organism evidence="1 2">
    <name type="scientific">Pseudorhodoplanes sinuspersici</name>
    <dbReference type="NCBI Taxonomy" id="1235591"/>
    <lineage>
        <taxon>Bacteria</taxon>
        <taxon>Pseudomonadati</taxon>
        <taxon>Pseudomonadota</taxon>
        <taxon>Alphaproteobacteria</taxon>
        <taxon>Hyphomicrobiales</taxon>
        <taxon>Pseudorhodoplanes</taxon>
    </lineage>
</organism>
<dbReference type="KEGG" id="psin:CAK95_18175"/>
<keyword evidence="2" id="KW-1185">Reference proteome</keyword>
<evidence type="ECO:0000313" key="2">
    <source>
        <dbReference type="Proteomes" id="UP000194137"/>
    </source>
</evidence>
<reference evidence="1 2" key="1">
    <citation type="submission" date="2017-05" db="EMBL/GenBank/DDBJ databases">
        <title>Full genome sequence of Pseudorhodoplanes sinuspersici.</title>
        <authorList>
            <person name="Dastgheib S.M.M."/>
            <person name="Shavandi M."/>
            <person name="Tirandaz H."/>
        </authorList>
    </citation>
    <scope>NUCLEOTIDE SEQUENCE [LARGE SCALE GENOMIC DNA]</scope>
    <source>
        <strain evidence="1 2">RIPI110</strain>
    </source>
</reference>
<protein>
    <submittedName>
        <fullName evidence="1">Uncharacterized protein</fullName>
    </submittedName>
</protein>
<accession>A0A1W6ZTR5</accession>
<dbReference type="STRING" id="1235591.CAK95_18175"/>
<dbReference type="AlphaFoldDB" id="A0A1W6ZTR5"/>
<gene>
    <name evidence="1" type="ORF">CAK95_18175</name>
</gene>
<evidence type="ECO:0000313" key="1">
    <source>
        <dbReference type="EMBL" id="ARQ00799.1"/>
    </source>
</evidence>
<dbReference type="EMBL" id="CP021112">
    <property type="protein sequence ID" value="ARQ00799.1"/>
    <property type="molecule type" value="Genomic_DNA"/>
</dbReference>
<dbReference type="Proteomes" id="UP000194137">
    <property type="component" value="Chromosome"/>
</dbReference>
<name>A0A1W6ZTR5_9HYPH</name>
<sequence>MNVSPVPEYTFTMHILMVTVAGLVLLAIMHFGPTLIGQSFDGAKIFIWVWLVLSIANGLYGHFRAGIPLINEIGALIPIFGIPALAAWYLMRRGA</sequence>